<dbReference type="Pfam" id="PF00067">
    <property type="entry name" value="p450"/>
    <property type="match status" value="1"/>
</dbReference>
<dbReference type="Proteomes" id="UP000236291">
    <property type="component" value="Unassembled WGS sequence"/>
</dbReference>
<feature type="binding site" description="axial binding residue" evidence="12">
    <location>
        <position position="214"/>
    </location>
    <ligand>
        <name>heme</name>
        <dbReference type="ChEBI" id="CHEBI:30413"/>
    </ligand>
    <ligandPart>
        <name>Fe</name>
        <dbReference type="ChEBI" id="CHEBI:18248"/>
    </ligandPart>
</feature>
<evidence type="ECO:0000256" key="5">
    <source>
        <dbReference type="ARBA" id="ARBA00022692"/>
    </source>
</evidence>
<keyword evidence="8 13" id="KW-0560">Oxidoreductase</keyword>
<dbReference type="SUPFAM" id="SSF48264">
    <property type="entry name" value="Cytochrome P450"/>
    <property type="match status" value="1"/>
</dbReference>
<dbReference type="EMBL" id="ASHM01053515">
    <property type="protein sequence ID" value="PNX87307.1"/>
    <property type="molecule type" value="Genomic_DNA"/>
</dbReference>
<protein>
    <submittedName>
        <fullName evidence="14">Cytochrome p450</fullName>
    </submittedName>
</protein>
<evidence type="ECO:0000256" key="10">
    <source>
        <dbReference type="ARBA" id="ARBA00023033"/>
    </source>
</evidence>
<evidence type="ECO:0000256" key="4">
    <source>
        <dbReference type="ARBA" id="ARBA00022617"/>
    </source>
</evidence>
<dbReference type="PROSITE" id="PS00086">
    <property type="entry name" value="CYTOCHROME_P450"/>
    <property type="match status" value="1"/>
</dbReference>
<dbReference type="PRINTS" id="PR00463">
    <property type="entry name" value="EP450I"/>
</dbReference>
<dbReference type="AlphaFoldDB" id="A0A2K3M941"/>
<keyword evidence="9 12" id="KW-0408">Iron</keyword>
<dbReference type="PANTHER" id="PTHR47953">
    <property type="entry name" value="OS08G0105600 PROTEIN"/>
    <property type="match status" value="1"/>
</dbReference>
<evidence type="ECO:0000256" key="11">
    <source>
        <dbReference type="ARBA" id="ARBA00023136"/>
    </source>
</evidence>
<dbReference type="Gene3D" id="1.10.630.10">
    <property type="entry name" value="Cytochrome P450"/>
    <property type="match status" value="1"/>
</dbReference>
<dbReference type="GO" id="GO:0016020">
    <property type="term" value="C:membrane"/>
    <property type="evidence" value="ECO:0007669"/>
    <property type="project" value="UniProtKB-SubCell"/>
</dbReference>
<comment type="similarity">
    <text evidence="3 13">Belongs to the cytochrome P450 family.</text>
</comment>
<dbReference type="PANTHER" id="PTHR47953:SF19">
    <property type="entry name" value="OS06G0641600 PROTEIN"/>
    <property type="match status" value="1"/>
</dbReference>
<dbReference type="PRINTS" id="PR00385">
    <property type="entry name" value="P450"/>
</dbReference>
<dbReference type="GO" id="GO:0020037">
    <property type="term" value="F:heme binding"/>
    <property type="evidence" value="ECO:0007669"/>
    <property type="project" value="InterPro"/>
</dbReference>
<dbReference type="InterPro" id="IPR036396">
    <property type="entry name" value="Cyt_P450_sf"/>
</dbReference>
<dbReference type="GO" id="GO:0016705">
    <property type="term" value="F:oxidoreductase activity, acting on paired donors, with incorporation or reduction of molecular oxygen"/>
    <property type="evidence" value="ECO:0007669"/>
    <property type="project" value="InterPro"/>
</dbReference>
<dbReference type="InterPro" id="IPR052306">
    <property type="entry name" value="CYP450_71D"/>
</dbReference>
<evidence type="ECO:0000256" key="9">
    <source>
        <dbReference type="ARBA" id="ARBA00023004"/>
    </source>
</evidence>
<keyword evidence="6 12" id="KW-0479">Metal-binding</keyword>
<dbReference type="STRING" id="57577.A0A2K3M941"/>
<accession>A0A2K3M941</accession>
<gene>
    <name evidence="14" type="ORF">L195_g043394</name>
</gene>
<dbReference type="InterPro" id="IPR001128">
    <property type="entry name" value="Cyt_P450"/>
</dbReference>
<dbReference type="InterPro" id="IPR017972">
    <property type="entry name" value="Cyt_P450_CS"/>
</dbReference>
<dbReference type="FunFam" id="1.10.630.10:FF:000126">
    <property type="entry name" value="Predicted protein"/>
    <property type="match status" value="1"/>
</dbReference>
<comment type="cofactor">
    <cofactor evidence="1 12">
        <name>heme</name>
        <dbReference type="ChEBI" id="CHEBI:30413"/>
    </cofactor>
</comment>
<evidence type="ECO:0000256" key="2">
    <source>
        <dbReference type="ARBA" id="ARBA00004167"/>
    </source>
</evidence>
<evidence type="ECO:0000313" key="14">
    <source>
        <dbReference type="EMBL" id="PNX87307.1"/>
    </source>
</evidence>
<dbReference type="GO" id="GO:0005506">
    <property type="term" value="F:iron ion binding"/>
    <property type="evidence" value="ECO:0007669"/>
    <property type="project" value="InterPro"/>
</dbReference>
<dbReference type="InterPro" id="IPR002401">
    <property type="entry name" value="Cyt_P450_E_grp-I"/>
</dbReference>
<keyword evidence="4 12" id="KW-0349">Heme</keyword>
<comment type="caution">
    <text evidence="14">The sequence shown here is derived from an EMBL/GenBank/DDBJ whole genome shotgun (WGS) entry which is preliminary data.</text>
</comment>
<evidence type="ECO:0000256" key="7">
    <source>
        <dbReference type="ARBA" id="ARBA00022989"/>
    </source>
</evidence>
<reference evidence="14 15" key="2">
    <citation type="journal article" date="2017" name="Front. Plant Sci.">
        <title>Gene Classification and Mining of Molecular Markers Useful in Red Clover (Trifolium pratense) Breeding.</title>
        <authorList>
            <person name="Istvanek J."/>
            <person name="Dluhosova J."/>
            <person name="Dluhos P."/>
            <person name="Patkova L."/>
            <person name="Nedelnik J."/>
            <person name="Repkova J."/>
        </authorList>
    </citation>
    <scope>NUCLEOTIDE SEQUENCE [LARGE SCALE GENOMIC DNA]</scope>
    <source>
        <strain evidence="15">cv. Tatra</strain>
        <tissue evidence="14">Young leaves</tissue>
    </source>
</reference>
<comment type="subcellular location">
    <subcellularLocation>
        <location evidence="2">Membrane</location>
        <topology evidence="2">Single-pass membrane protein</topology>
    </subcellularLocation>
</comment>
<dbReference type="GO" id="GO:0004497">
    <property type="term" value="F:monooxygenase activity"/>
    <property type="evidence" value="ECO:0007669"/>
    <property type="project" value="UniProtKB-KW"/>
</dbReference>
<keyword evidence="7" id="KW-1133">Transmembrane helix</keyword>
<reference evidence="14 15" key="1">
    <citation type="journal article" date="2014" name="Am. J. Bot.">
        <title>Genome assembly and annotation for red clover (Trifolium pratense; Fabaceae).</title>
        <authorList>
            <person name="Istvanek J."/>
            <person name="Jaros M."/>
            <person name="Krenek A."/>
            <person name="Repkova J."/>
        </authorList>
    </citation>
    <scope>NUCLEOTIDE SEQUENCE [LARGE SCALE GENOMIC DNA]</scope>
    <source>
        <strain evidence="15">cv. Tatra</strain>
        <tissue evidence="14">Young leaves</tissue>
    </source>
</reference>
<keyword evidence="11" id="KW-0472">Membrane</keyword>
<evidence type="ECO:0000256" key="1">
    <source>
        <dbReference type="ARBA" id="ARBA00001971"/>
    </source>
</evidence>
<proteinExistence type="inferred from homology"/>
<evidence type="ECO:0000313" key="15">
    <source>
        <dbReference type="Proteomes" id="UP000236291"/>
    </source>
</evidence>
<evidence type="ECO:0000256" key="3">
    <source>
        <dbReference type="ARBA" id="ARBA00010617"/>
    </source>
</evidence>
<evidence type="ECO:0000256" key="13">
    <source>
        <dbReference type="RuleBase" id="RU000461"/>
    </source>
</evidence>
<organism evidence="14 15">
    <name type="scientific">Trifolium pratense</name>
    <name type="common">Red clover</name>
    <dbReference type="NCBI Taxonomy" id="57577"/>
    <lineage>
        <taxon>Eukaryota</taxon>
        <taxon>Viridiplantae</taxon>
        <taxon>Streptophyta</taxon>
        <taxon>Embryophyta</taxon>
        <taxon>Tracheophyta</taxon>
        <taxon>Spermatophyta</taxon>
        <taxon>Magnoliopsida</taxon>
        <taxon>eudicotyledons</taxon>
        <taxon>Gunneridae</taxon>
        <taxon>Pentapetalae</taxon>
        <taxon>rosids</taxon>
        <taxon>fabids</taxon>
        <taxon>Fabales</taxon>
        <taxon>Fabaceae</taxon>
        <taxon>Papilionoideae</taxon>
        <taxon>50 kb inversion clade</taxon>
        <taxon>NPAAA clade</taxon>
        <taxon>Hologalegina</taxon>
        <taxon>IRL clade</taxon>
        <taxon>Trifolieae</taxon>
        <taxon>Trifolium</taxon>
    </lineage>
</organism>
<sequence length="273" mass="31499">MSRAKTKLEKLHRQLDMILQDIIDGHKSSHSEVCKDEEDLVDALIKIQQENDYSQSQNPLTDDNIKSIIQDMFAAGSETSSGVVLWAISEMIKNPKVMEAAQVEVRRVFDKKGYVDETELHQLIYLKNVIKETLRLHPSVPLLVPRESREKCQINGYEIPAKTRIVVNVWAIGRDQRYWVEAESFKPGRFVNNPIDFKGTNFEYIPFGAGRRICPGIAFGLPNIELPLAQLLYHFDWKLPNKMKNEDLDMTESFGITLRRKNDLCLIPFTRRP</sequence>
<name>A0A2K3M941_TRIPR</name>
<keyword evidence="5" id="KW-0812">Transmembrane</keyword>
<keyword evidence="10 13" id="KW-0503">Monooxygenase</keyword>
<evidence type="ECO:0000256" key="8">
    <source>
        <dbReference type="ARBA" id="ARBA00023002"/>
    </source>
</evidence>
<evidence type="ECO:0000256" key="12">
    <source>
        <dbReference type="PIRSR" id="PIRSR602401-1"/>
    </source>
</evidence>
<evidence type="ECO:0000256" key="6">
    <source>
        <dbReference type="ARBA" id="ARBA00022723"/>
    </source>
</evidence>